<proteinExistence type="predicted"/>
<dbReference type="Proteomes" id="UP000324832">
    <property type="component" value="Unassembled WGS sequence"/>
</dbReference>
<feature type="transmembrane region" description="Helical" evidence="5">
    <location>
        <begin position="184"/>
        <end position="205"/>
    </location>
</feature>
<dbReference type="PANTHER" id="PTHR12226:SF3">
    <property type="entry name" value="SOLUTE CARRIER FAMILY 66 MEMBER 3"/>
    <property type="match status" value="1"/>
</dbReference>
<accession>A0A5E4QQ48</accession>
<keyword evidence="4 5" id="KW-0472">Membrane</keyword>
<dbReference type="Pfam" id="PF04193">
    <property type="entry name" value="PQ-loop"/>
    <property type="match status" value="1"/>
</dbReference>
<feature type="transmembrane region" description="Helical" evidence="5">
    <location>
        <begin position="30"/>
        <end position="50"/>
    </location>
</feature>
<feature type="transmembrane region" description="Helical" evidence="5">
    <location>
        <begin position="128"/>
        <end position="147"/>
    </location>
</feature>
<keyword evidence="2 5" id="KW-0812">Transmembrane</keyword>
<evidence type="ECO:0000313" key="7">
    <source>
        <dbReference type="EMBL" id="VVC99782.1"/>
    </source>
</evidence>
<protein>
    <recommendedName>
        <fullName evidence="9">Solute carrier family 66 member 3</fullName>
    </recommendedName>
</protein>
<evidence type="ECO:0000256" key="3">
    <source>
        <dbReference type="ARBA" id="ARBA00022989"/>
    </source>
</evidence>
<sequence length="256" mass="29390">MHRILLLFLSVCTLILCIMKYPTIFSLDSDAIVIPFQIFNIGIIILSLFLKVPQILKMRKRRQIQLKMLSIKPIIMELTGYSLMTLYNYKNDYAISTYLEYPVILLQVYFMIYLVLCAKRLLKHKFTISGIILYFIGAISFLMDLIPKETLTFIVPFCTPLSGFAKVSYIMNMMKNGNSDSISWLTWTISVITNLGRLLSVIMSSGDLNLLINYGISAVLSAGVLSAAIYYQVYPRREPIATRRTVPSVRRHYHLD</sequence>
<organism evidence="7 8">
    <name type="scientific">Leptidea sinapis</name>
    <dbReference type="NCBI Taxonomy" id="189913"/>
    <lineage>
        <taxon>Eukaryota</taxon>
        <taxon>Metazoa</taxon>
        <taxon>Ecdysozoa</taxon>
        <taxon>Arthropoda</taxon>
        <taxon>Hexapoda</taxon>
        <taxon>Insecta</taxon>
        <taxon>Pterygota</taxon>
        <taxon>Neoptera</taxon>
        <taxon>Endopterygota</taxon>
        <taxon>Lepidoptera</taxon>
        <taxon>Glossata</taxon>
        <taxon>Ditrysia</taxon>
        <taxon>Papilionoidea</taxon>
        <taxon>Pieridae</taxon>
        <taxon>Dismorphiinae</taxon>
        <taxon>Leptidea</taxon>
    </lineage>
</organism>
<evidence type="ECO:0000256" key="4">
    <source>
        <dbReference type="ARBA" id="ARBA00023136"/>
    </source>
</evidence>
<evidence type="ECO:0000256" key="6">
    <source>
        <dbReference type="SAM" id="SignalP"/>
    </source>
</evidence>
<dbReference type="InterPro" id="IPR006603">
    <property type="entry name" value="PQ-loop_rpt"/>
</dbReference>
<feature type="signal peptide" evidence="6">
    <location>
        <begin position="1"/>
        <end position="17"/>
    </location>
</feature>
<comment type="subcellular location">
    <subcellularLocation>
        <location evidence="1">Membrane</location>
        <topology evidence="1">Multi-pass membrane protein</topology>
    </subcellularLocation>
</comment>
<evidence type="ECO:0000256" key="5">
    <source>
        <dbReference type="SAM" id="Phobius"/>
    </source>
</evidence>
<evidence type="ECO:0000256" key="1">
    <source>
        <dbReference type="ARBA" id="ARBA00004141"/>
    </source>
</evidence>
<feature type="chain" id="PRO_5023034357" description="Solute carrier family 66 member 3" evidence="6">
    <location>
        <begin position="18"/>
        <end position="256"/>
    </location>
</feature>
<keyword evidence="8" id="KW-1185">Reference proteome</keyword>
<keyword evidence="3 5" id="KW-1133">Transmembrane helix</keyword>
<gene>
    <name evidence="7" type="ORF">LSINAPIS_LOCUS10574</name>
</gene>
<dbReference type="GO" id="GO:0016020">
    <property type="term" value="C:membrane"/>
    <property type="evidence" value="ECO:0007669"/>
    <property type="project" value="UniProtKB-SubCell"/>
</dbReference>
<reference evidence="7 8" key="1">
    <citation type="submission" date="2017-07" db="EMBL/GenBank/DDBJ databases">
        <authorList>
            <person name="Talla V."/>
            <person name="Backstrom N."/>
        </authorList>
    </citation>
    <scope>NUCLEOTIDE SEQUENCE [LARGE SCALE GENOMIC DNA]</scope>
</reference>
<dbReference type="InterPro" id="IPR016817">
    <property type="entry name" value="MannP-dilichol_defect-1"/>
</dbReference>
<dbReference type="AlphaFoldDB" id="A0A5E4QQ48"/>
<keyword evidence="6" id="KW-0732">Signal</keyword>
<feature type="transmembrane region" description="Helical" evidence="5">
    <location>
        <begin position="95"/>
        <end position="116"/>
    </location>
</feature>
<feature type="transmembrane region" description="Helical" evidence="5">
    <location>
        <begin position="153"/>
        <end position="172"/>
    </location>
</feature>
<dbReference type="EMBL" id="FZQP02004333">
    <property type="protein sequence ID" value="VVC99782.1"/>
    <property type="molecule type" value="Genomic_DNA"/>
</dbReference>
<feature type="transmembrane region" description="Helical" evidence="5">
    <location>
        <begin position="211"/>
        <end position="234"/>
    </location>
</feature>
<feature type="transmembrane region" description="Helical" evidence="5">
    <location>
        <begin position="71"/>
        <end position="89"/>
    </location>
</feature>
<dbReference type="OrthoDB" id="271506at2759"/>
<evidence type="ECO:0000313" key="8">
    <source>
        <dbReference type="Proteomes" id="UP000324832"/>
    </source>
</evidence>
<dbReference type="PANTHER" id="PTHR12226">
    <property type="entry name" value="MANNOSE-P-DOLICHOL UTILIZATION DEFECT 1 LEC35 -RELATED"/>
    <property type="match status" value="1"/>
</dbReference>
<evidence type="ECO:0000256" key="2">
    <source>
        <dbReference type="ARBA" id="ARBA00022692"/>
    </source>
</evidence>
<name>A0A5E4QQ48_9NEOP</name>
<evidence type="ECO:0008006" key="9">
    <source>
        <dbReference type="Google" id="ProtNLM"/>
    </source>
</evidence>